<dbReference type="InterPro" id="IPR020904">
    <property type="entry name" value="Sc_DH/Rdtase_CS"/>
</dbReference>
<protein>
    <submittedName>
        <fullName evidence="3">Uncharacterized protein</fullName>
    </submittedName>
</protein>
<evidence type="ECO:0000256" key="1">
    <source>
        <dbReference type="ARBA" id="ARBA00006484"/>
    </source>
</evidence>
<dbReference type="PANTHER" id="PTHR24321:SF15">
    <property type="entry name" value="OXIDOREDUCTASE UCPA"/>
    <property type="match status" value="1"/>
</dbReference>
<dbReference type="GO" id="GO:0016491">
    <property type="term" value="F:oxidoreductase activity"/>
    <property type="evidence" value="ECO:0007669"/>
    <property type="project" value="UniProtKB-KW"/>
</dbReference>
<evidence type="ECO:0000256" key="2">
    <source>
        <dbReference type="ARBA" id="ARBA00023002"/>
    </source>
</evidence>
<reference evidence="3 4" key="2">
    <citation type="submission" date="2015-01" db="EMBL/GenBank/DDBJ databases">
        <title>Complete genome sequence of Pyrinomonas methylaliphatogenes type strain K22T.</title>
        <authorList>
            <person name="Lee K.C.Y."/>
            <person name="Power J.F."/>
            <person name="Dunfield P.F."/>
            <person name="Morgan X.C."/>
            <person name="Huttenhower C."/>
            <person name="Stott M.B."/>
        </authorList>
    </citation>
    <scope>NUCLEOTIDE SEQUENCE [LARGE SCALE GENOMIC DNA]</scope>
    <source>
        <strain evidence="3 4">K22</strain>
    </source>
</reference>
<proteinExistence type="inferred from homology"/>
<dbReference type="PRINTS" id="PR00080">
    <property type="entry name" value="SDRFAMILY"/>
</dbReference>
<dbReference type="FunFam" id="3.40.50.720:FF:000084">
    <property type="entry name" value="Short-chain dehydrogenase reductase"/>
    <property type="match status" value="1"/>
</dbReference>
<name>A0A0B6X0F3_9BACT</name>
<dbReference type="Proteomes" id="UP000031518">
    <property type="component" value="Unassembled WGS sequence"/>
</dbReference>
<dbReference type="PRINTS" id="PR00081">
    <property type="entry name" value="GDHRDH"/>
</dbReference>
<gene>
    <name evidence="3" type="ORF">PYK22_01893</name>
</gene>
<accession>A0A0B6X0F3</accession>
<comment type="similarity">
    <text evidence="1">Belongs to the short-chain dehydrogenases/reductases (SDR) family.</text>
</comment>
<reference evidence="3 4" key="1">
    <citation type="submission" date="2013-12" db="EMBL/GenBank/DDBJ databases">
        <authorList>
            <person name="Stott M."/>
        </authorList>
    </citation>
    <scope>NUCLEOTIDE SEQUENCE [LARGE SCALE GENOMIC DNA]</scope>
    <source>
        <strain evidence="3 4">K22</strain>
    </source>
</reference>
<dbReference type="SUPFAM" id="SSF51735">
    <property type="entry name" value="NAD(P)-binding Rossmann-fold domains"/>
    <property type="match status" value="1"/>
</dbReference>
<dbReference type="EMBL" id="CBXV010000006">
    <property type="protein sequence ID" value="CDM65885.1"/>
    <property type="molecule type" value="Genomic_DNA"/>
</dbReference>
<sequence length="269" mass="28184">MNTKRLSNQGGESQHQMTARFTNKVVLVTGGGSGIGRSTALAFAREGATVVAAGRREEPLAETVKLIEARGGQGSAIVADVTRGDDVVRLVETVVARHGGLHIAFNNAGVLGTPQRIGDVDEATWSEVIAINLTGVWLSMKHEIAHMSRNGGGAIINMASIFGVHKSAPMYGAYAATKAAVSALTRTAAREYIAQGIRINAVSPGPIEAPMSLRPGETEAQRAERYRETVPLGRIGLAEEVAAAVLWLASPESSFIVGHDLVIDGGVTI</sequence>
<dbReference type="PROSITE" id="PS00061">
    <property type="entry name" value="ADH_SHORT"/>
    <property type="match status" value="1"/>
</dbReference>
<evidence type="ECO:0000313" key="4">
    <source>
        <dbReference type="Proteomes" id="UP000031518"/>
    </source>
</evidence>
<keyword evidence="2" id="KW-0560">Oxidoreductase</keyword>
<dbReference type="PANTHER" id="PTHR24321">
    <property type="entry name" value="DEHYDROGENASES, SHORT CHAIN"/>
    <property type="match status" value="1"/>
</dbReference>
<dbReference type="InterPro" id="IPR036291">
    <property type="entry name" value="NAD(P)-bd_dom_sf"/>
</dbReference>
<dbReference type="CDD" id="cd05233">
    <property type="entry name" value="SDR_c"/>
    <property type="match status" value="1"/>
</dbReference>
<dbReference type="InterPro" id="IPR002347">
    <property type="entry name" value="SDR_fam"/>
</dbReference>
<keyword evidence="4" id="KW-1185">Reference proteome</keyword>
<organism evidence="3 4">
    <name type="scientific">Pyrinomonas methylaliphatogenes</name>
    <dbReference type="NCBI Taxonomy" id="454194"/>
    <lineage>
        <taxon>Bacteria</taxon>
        <taxon>Pseudomonadati</taxon>
        <taxon>Acidobacteriota</taxon>
        <taxon>Blastocatellia</taxon>
        <taxon>Blastocatellales</taxon>
        <taxon>Pyrinomonadaceae</taxon>
        <taxon>Pyrinomonas</taxon>
    </lineage>
</organism>
<evidence type="ECO:0000313" key="3">
    <source>
        <dbReference type="EMBL" id="CDM65885.1"/>
    </source>
</evidence>
<dbReference type="AlphaFoldDB" id="A0A0B6X0F3"/>
<dbReference type="NCBIfam" id="NF005559">
    <property type="entry name" value="PRK07231.1"/>
    <property type="match status" value="1"/>
</dbReference>
<dbReference type="STRING" id="454194.PYK22_01893"/>
<dbReference type="Pfam" id="PF13561">
    <property type="entry name" value="adh_short_C2"/>
    <property type="match status" value="1"/>
</dbReference>
<dbReference type="Gene3D" id="3.40.50.720">
    <property type="entry name" value="NAD(P)-binding Rossmann-like Domain"/>
    <property type="match status" value="1"/>
</dbReference>